<dbReference type="Proteomes" id="UP000310158">
    <property type="component" value="Unassembled WGS sequence"/>
</dbReference>
<gene>
    <name evidence="1" type="ORF">EW146_g7864</name>
</gene>
<evidence type="ECO:0008006" key="3">
    <source>
        <dbReference type="Google" id="ProtNLM"/>
    </source>
</evidence>
<accession>A0A4S4LIU1</accession>
<dbReference type="AlphaFoldDB" id="A0A4S4LIU1"/>
<proteinExistence type="predicted"/>
<keyword evidence="2" id="KW-1185">Reference proteome</keyword>
<comment type="caution">
    <text evidence="1">The sequence shown here is derived from an EMBL/GenBank/DDBJ whole genome shotgun (WGS) entry which is preliminary data.</text>
</comment>
<protein>
    <recommendedName>
        <fullName evidence="3">F-box domain-containing protein</fullName>
    </recommendedName>
</protein>
<sequence length="287" mass="32751">MPAANTVNLWLSRSTLLPFRLSLFFDDGEVPVDWDSNVVTPHDCFRRIEGLTSRLADCSISLSKGRWFCVPEQLPLLAEDTPRLESLSITVYPTEFRTDDYRDYSPYVWKPLFSSMPSLKSFTLRTDACLAVSTFDFPWALTKLNISRNSVKTPITVKWSHYIWVHDYWILHILRSCPLLEECTVFTHTSSHRLTADTVPVHLTHLHTLHLQIDALRTDLFVLGVDLNLFRALCLPALTDLRISCPPGSLRGMLWSTTQFLHHARAVQTPSPEARPRACTLYRGPAA</sequence>
<evidence type="ECO:0000313" key="1">
    <source>
        <dbReference type="EMBL" id="THH11964.1"/>
    </source>
</evidence>
<organism evidence="1 2">
    <name type="scientific">Bondarzewia mesenterica</name>
    <dbReference type="NCBI Taxonomy" id="1095465"/>
    <lineage>
        <taxon>Eukaryota</taxon>
        <taxon>Fungi</taxon>
        <taxon>Dikarya</taxon>
        <taxon>Basidiomycota</taxon>
        <taxon>Agaricomycotina</taxon>
        <taxon>Agaricomycetes</taxon>
        <taxon>Russulales</taxon>
        <taxon>Bondarzewiaceae</taxon>
        <taxon>Bondarzewia</taxon>
    </lineage>
</organism>
<name>A0A4S4LIU1_9AGAM</name>
<evidence type="ECO:0000313" key="2">
    <source>
        <dbReference type="Proteomes" id="UP000310158"/>
    </source>
</evidence>
<dbReference type="EMBL" id="SGPL01000489">
    <property type="protein sequence ID" value="THH11964.1"/>
    <property type="molecule type" value="Genomic_DNA"/>
</dbReference>
<reference evidence="1 2" key="1">
    <citation type="submission" date="2019-02" db="EMBL/GenBank/DDBJ databases">
        <title>Genome sequencing of the rare red list fungi Bondarzewia mesenterica.</title>
        <authorList>
            <person name="Buettner E."/>
            <person name="Kellner H."/>
        </authorList>
    </citation>
    <scope>NUCLEOTIDE SEQUENCE [LARGE SCALE GENOMIC DNA]</scope>
    <source>
        <strain evidence="1 2">DSM 108281</strain>
    </source>
</reference>